<feature type="domain" description="Metallo-beta-lactamase" evidence="2">
    <location>
        <begin position="18"/>
        <end position="211"/>
    </location>
</feature>
<dbReference type="RefSeq" id="WP_275419122.1">
    <property type="nucleotide sequence ID" value="NZ_CP106878.1"/>
</dbReference>
<dbReference type="KEGG" id="faf:OE104_08620"/>
<dbReference type="AlphaFoldDB" id="A0A9E8LXC5"/>
<dbReference type="CDD" id="cd07716">
    <property type="entry name" value="RNaseZ_short-form-like_MBL-fold"/>
    <property type="match status" value="1"/>
</dbReference>
<dbReference type="EMBL" id="CP106878">
    <property type="protein sequence ID" value="WAA11299.1"/>
    <property type="molecule type" value="Genomic_DNA"/>
</dbReference>
<protein>
    <submittedName>
        <fullName evidence="3">MBL fold metallo-hydrolase</fullName>
    </submittedName>
</protein>
<evidence type="ECO:0000313" key="4">
    <source>
        <dbReference type="Proteomes" id="UP001164718"/>
    </source>
</evidence>
<organism evidence="3 4">
    <name type="scientific">Fervidibacillus albus</name>
    <dbReference type="NCBI Taxonomy" id="2980026"/>
    <lineage>
        <taxon>Bacteria</taxon>
        <taxon>Bacillati</taxon>
        <taxon>Bacillota</taxon>
        <taxon>Bacilli</taxon>
        <taxon>Bacillales</taxon>
        <taxon>Bacillaceae</taxon>
        <taxon>Fervidibacillus</taxon>
    </lineage>
</organism>
<keyword evidence="1" id="KW-0862">Zinc</keyword>
<dbReference type="Gene3D" id="3.60.15.10">
    <property type="entry name" value="Ribonuclease Z/Hydroxyacylglutathione hydrolase-like"/>
    <property type="match status" value="1"/>
</dbReference>
<dbReference type="InterPro" id="IPR036866">
    <property type="entry name" value="RibonucZ/Hydroxyglut_hydro"/>
</dbReference>
<accession>A0A9E8LXC5</accession>
<dbReference type="GO" id="GO:0042781">
    <property type="term" value="F:3'-tRNA processing endoribonuclease activity"/>
    <property type="evidence" value="ECO:0007669"/>
    <property type="project" value="TreeGrafter"/>
</dbReference>
<evidence type="ECO:0000259" key="2">
    <source>
        <dbReference type="SMART" id="SM00849"/>
    </source>
</evidence>
<dbReference type="Pfam" id="PF12706">
    <property type="entry name" value="Lactamase_B_2"/>
    <property type="match status" value="1"/>
</dbReference>
<dbReference type="PANTHER" id="PTHR46018:SF4">
    <property type="entry name" value="METALLO-HYDROLASE YHFI-RELATED"/>
    <property type="match status" value="1"/>
</dbReference>
<sequence length="245" mass="26809">MKLTVIGFWGGYPNVNEASSGYLMEHDGFRLLIDCGSGVLSKLQKFIKPVDLDACIITHYHPDHTADIGVLQHAFLIHGYMTGEKKQLPIYGHPFDKQGFSTLTYKGITKGIAIDLNDELRIGPFSVTFLETKHPVLCYALRLEVGGKTFVYTADGAFSPELVDFSKGADVLLAESNFYAGMDAKKSGHMTSEDAGRLAKLANVGRLILTHLPHFGTQENLVQEASTVYNGPIELAGTGKQWTIS</sequence>
<dbReference type="Proteomes" id="UP001164718">
    <property type="component" value="Chromosome"/>
</dbReference>
<dbReference type="InterPro" id="IPR001279">
    <property type="entry name" value="Metallo-B-lactamas"/>
</dbReference>
<dbReference type="SUPFAM" id="SSF56281">
    <property type="entry name" value="Metallo-hydrolase/oxidoreductase"/>
    <property type="match status" value="1"/>
</dbReference>
<reference evidence="3" key="1">
    <citation type="submission" date="2022-09" db="EMBL/GenBank/DDBJ databases">
        <title>Complete Genomes of Fervidibacillus albus and Fervidibacillus halotolerans isolated from tidal flat sediments.</title>
        <authorList>
            <person name="Kwon K.K."/>
            <person name="Yang S.-H."/>
            <person name="Park M.J."/>
            <person name="Oh H.-M."/>
        </authorList>
    </citation>
    <scope>NUCLEOTIDE SEQUENCE</scope>
    <source>
        <strain evidence="3">MEBiC13591</strain>
    </source>
</reference>
<gene>
    <name evidence="3" type="ORF">OE104_08620</name>
</gene>
<dbReference type="PANTHER" id="PTHR46018">
    <property type="entry name" value="ZINC PHOSPHODIESTERASE ELAC PROTEIN 1"/>
    <property type="match status" value="1"/>
</dbReference>
<name>A0A9E8LXC5_9BACI</name>
<proteinExistence type="predicted"/>
<evidence type="ECO:0000256" key="1">
    <source>
        <dbReference type="ARBA" id="ARBA00022833"/>
    </source>
</evidence>
<dbReference type="SMART" id="SM00849">
    <property type="entry name" value="Lactamase_B"/>
    <property type="match status" value="1"/>
</dbReference>
<keyword evidence="4" id="KW-1185">Reference proteome</keyword>
<evidence type="ECO:0000313" key="3">
    <source>
        <dbReference type="EMBL" id="WAA11299.1"/>
    </source>
</evidence>